<gene>
    <name evidence="2" type="ORF">ERS852470_03383</name>
</gene>
<evidence type="ECO:0000313" key="3">
    <source>
        <dbReference type="Proteomes" id="UP000095558"/>
    </source>
</evidence>
<evidence type="ECO:0000256" key="1">
    <source>
        <dbReference type="SAM" id="MobiDB-lite"/>
    </source>
</evidence>
<name>A0A174HW87_9CLOT</name>
<organism evidence="2 3">
    <name type="scientific">Clostridium disporicum</name>
    <dbReference type="NCBI Taxonomy" id="84024"/>
    <lineage>
        <taxon>Bacteria</taxon>
        <taxon>Bacillati</taxon>
        <taxon>Bacillota</taxon>
        <taxon>Clostridia</taxon>
        <taxon>Eubacteriales</taxon>
        <taxon>Clostridiaceae</taxon>
        <taxon>Clostridium</taxon>
    </lineage>
</organism>
<reference evidence="2 3" key="1">
    <citation type="submission" date="2015-09" db="EMBL/GenBank/DDBJ databases">
        <authorList>
            <consortium name="Pathogen Informatics"/>
        </authorList>
    </citation>
    <scope>NUCLEOTIDE SEQUENCE [LARGE SCALE GENOMIC DNA]</scope>
    <source>
        <strain evidence="2 3">2789STDY5834855</strain>
    </source>
</reference>
<protein>
    <submittedName>
        <fullName evidence="2">Lipoprotein</fullName>
    </submittedName>
</protein>
<evidence type="ECO:0000313" key="2">
    <source>
        <dbReference type="EMBL" id="CUO79252.1"/>
    </source>
</evidence>
<feature type="compositionally biased region" description="Acidic residues" evidence="1">
    <location>
        <begin position="68"/>
        <end position="81"/>
    </location>
</feature>
<dbReference type="Proteomes" id="UP000095558">
    <property type="component" value="Unassembled WGS sequence"/>
</dbReference>
<dbReference type="AlphaFoldDB" id="A0A174HW87"/>
<accession>A0A174HW87</accession>
<sequence length="243" mass="26949">MKLRMLGSTSNNIIGGRDMRSIRLKKIIAVAMIFVMGASVYGCTGTNASGSKNDDVVVEDSNSNNDGANDETVVEDEEENNEQISNTEENSEDKSKVEVFKLYSKDAEQGAEINLGEVEINKNESLENKLSKIASVLSEKAFDNLPISLTEIKDIDGKKIAVFNLDEMGNNAGNVQFSDYEGISWYNNFFAGSTGGEITEYTLIRNLLQTEYTGEWIDGVEFTYKGSKIEFDHVPELGEINYR</sequence>
<keyword evidence="2" id="KW-0449">Lipoprotein</keyword>
<proteinExistence type="predicted"/>
<dbReference type="EMBL" id="CYZV01000053">
    <property type="protein sequence ID" value="CUO79252.1"/>
    <property type="molecule type" value="Genomic_DNA"/>
</dbReference>
<feature type="region of interest" description="Disordered" evidence="1">
    <location>
        <begin position="51"/>
        <end position="95"/>
    </location>
</feature>